<feature type="binding site" evidence="3">
    <location>
        <position position="113"/>
    </location>
    <ligand>
        <name>substrate</name>
    </ligand>
</feature>
<gene>
    <name evidence="6" type="ORF">SISNIDRAFT_458406</name>
</gene>
<protein>
    <submittedName>
        <fullName evidence="6">Reductase AKOR2</fullName>
    </submittedName>
</protein>
<keyword evidence="7" id="KW-1185">Reference proteome</keyword>
<dbReference type="Pfam" id="PF00248">
    <property type="entry name" value="Aldo_ket_red"/>
    <property type="match status" value="1"/>
</dbReference>
<evidence type="ECO:0000313" key="7">
    <source>
        <dbReference type="Proteomes" id="UP000076722"/>
    </source>
</evidence>
<evidence type="ECO:0000259" key="5">
    <source>
        <dbReference type="Pfam" id="PF00248"/>
    </source>
</evidence>
<feature type="site" description="Lowers pKa of active site Tyr" evidence="4">
    <location>
        <position position="82"/>
    </location>
</feature>
<reference evidence="6 7" key="1">
    <citation type="journal article" date="2016" name="Mol. Biol. Evol.">
        <title>Comparative Genomics of Early-Diverging Mushroom-Forming Fungi Provides Insights into the Origins of Lignocellulose Decay Capabilities.</title>
        <authorList>
            <person name="Nagy L.G."/>
            <person name="Riley R."/>
            <person name="Tritt A."/>
            <person name="Adam C."/>
            <person name="Daum C."/>
            <person name="Floudas D."/>
            <person name="Sun H."/>
            <person name="Yadav J.S."/>
            <person name="Pangilinan J."/>
            <person name="Larsson K.H."/>
            <person name="Matsuura K."/>
            <person name="Barry K."/>
            <person name="Labutti K."/>
            <person name="Kuo R."/>
            <person name="Ohm R.A."/>
            <person name="Bhattacharya S.S."/>
            <person name="Shirouzu T."/>
            <person name="Yoshinaga Y."/>
            <person name="Martin F.M."/>
            <person name="Grigoriev I.V."/>
            <person name="Hibbett D.S."/>
        </authorList>
    </citation>
    <scope>NUCLEOTIDE SEQUENCE [LARGE SCALE GENOMIC DNA]</scope>
    <source>
        <strain evidence="6 7">HHB9708</strain>
    </source>
</reference>
<evidence type="ECO:0000256" key="3">
    <source>
        <dbReference type="PIRSR" id="PIRSR000097-2"/>
    </source>
</evidence>
<dbReference type="Proteomes" id="UP000076722">
    <property type="component" value="Unassembled WGS sequence"/>
</dbReference>
<dbReference type="CDD" id="cd19071">
    <property type="entry name" value="AKR_AKR1-5-like"/>
    <property type="match status" value="1"/>
</dbReference>
<feature type="domain" description="NADP-dependent oxidoreductase" evidence="5">
    <location>
        <begin position="20"/>
        <end position="215"/>
    </location>
</feature>
<keyword evidence="1" id="KW-0560">Oxidoreductase</keyword>
<evidence type="ECO:0000256" key="1">
    <source>
        <dbReference type="ARBA" id="ARBA00023002"/>
    </source>
</evidence>
<evidence type="ECO:0000256" key="2">
    <source>
        <dbReference type="PIRSR" id="PIRSR000097-1"/>
    </source>
</evidence>
<dbReference type="PROSITE" id="PS00062">
    <property type="entry name" value="ALDOKETO_REDUCTASE_2"/>
    <property type="match status" value="1"/>
</dbReference>
<dbReference type="PANTHER" id="PTHR11732">
    <property type="entry name" value="ALDO/KETO REDUCTASE"/>
    <property type="match status" value="1"/>
</dbReference>
<dbReference type="InterPro" id="IPR020471">
    <property type="entry name" value="AKR"/>
</dbReference>
<evidence type="ECO:0000313" key="6">
    <source>
        <dbReference type="EMBL" id="KZS89726.1"/>
    </source>
</evidence>
<dbReference type="OrthoDB" id="416253at2759"/>
<dbReference type="InterPro" id="IPR018170">
    <property type="entry name" value="Aldo/ket_reductase_CS"/>
</dbReference>
<dbReference type="PIRSF" id="PIRSF000097">
    <property type="entry name" value="AKR"/>
    <property type="match status" value="1"/>
</dbReference>
<name>A0A164QJX1_9AGAM</name>
<sequence>MPYRPYPTIKLNTGAVMPAIGLGTWSGTTKEEQESALPWYKTALKVGYRLFDTAHGYGTEPVVGKAIREFGIAREEVWVTTKLPMQHHDRVEFSLNESLERLGLDYVDLYLIHFPQGHPYHADDEPDQKLPDGRHVTLEHPDINEVWAQMEEVYKSGKAKNIGVSNYSVKTLTQLLKTAKVIPAVNQVEMHPHLNQDELKAFCDSKGIVLTAYSPSGYAPVREDPTVIKIADKYSVSPAQISLAWHIQRGTSAVPKSTSEERQTGNLFRLPILDEEDMKALGGLNKGIHLCDYRCPPGDVFGWSYEQMGW</sequence>
<dbReference type="AlphaFoldDB" id="A0A164QJX1"/>
<feature type="active site" description="Proton donor" evidence="2">
    <location>
        <position position="57"/>
    </location>
</feature>
<dbReference type="GO" id="GO:0016616">
    <property type="term" value="F:oxidoreductase activity, acting on the CH-OH group of donors, NAD or NADP as acceptor"/>
    <property type="evidence" value="ECO:0007669"/>
    <property type="project" value="UniProtKB-ARBA"/>
</dbReference>
<dbReference type="InterPro" id="IPR023210">
    <property type="entry name" value="NADP_OxRdtase_dom"/>
</dbReference>
<dbReference type="EMBL" id="KV419425">
    <property type="protein sequence ID" value="KZS89726.1"/>
    <property type="molecule type" value="Genomic_DNA"/>
</dbReference>
<dbReference type="PRINTS" id="PR00069">
    <property type="entry name" value="ALDKETRDTASE"/>
</dbReference>
<dbReference type="SUPFAM" id="SSF51430">
    <property type="entry name" value="NAD(P)-linked oxidoreductase"/>
    <property type="match status" value="1"/>
</dbReference>
<dbReference type="Gene3D" id="3.20.20.100">
    <property type="entry name" value="NADP-dependent oxidoreductase domain"/>
    <property type="match status" value="1"/>
</dbReference>
<dbReference type="FunFam" id="3.20.20.100:FF:000002">
    <property type="entry name" value="2,5-diketo-D-gluconic acid reductase A"/>
    <property type="match status" value="1"/>
</dbReference>
<accession>A0A164QJX1</accession>
<dbReference type="STRING" id="1314777.A0A164QJX1"/>
<proteinExistence type="predicted"/>
<evidence type="ECO:0000256" key="4">
    <source>
        <dbReference type="PIRSR" id="PIRSR000097-3"/>
    </source>
</evidence>
<organism evidence="6 7">
    <name type="scientific">Sistotremastrum niveocremeum HHB9708</name>
    <dbReference type="NCBI Taxonomy" id="1314777"/>
    <lineage>
        <taxon>Eukaryota</taxon>
        <taxon>Fungi</taxon>
        <taxon>Dikarya</taxon>
        <taxon>Basidiomycota</taxon>
        <taxon>Agaricomycotina</taxon>
        <taxon>Agaricomycetes</taxon>
        <taxon>Sistotremastrales</taxon>
        <taxon>Sistotremastraceae</taxon>
        <taxon>Sertulicium</taxon>
        <taxon>Sertulicium niveocremeum</taxon>
    </lineage>
</organism>
<dbReference type="InterPro" id="IPR036812">
    <property type="entry name" value="NAD(P)_OxRdtase_dom_sf"/>
</dbReference>
<dbReference type="PROSITE" id="PS00798">
    <property type="entry name" value="ALDOKETO_REDUCTASE_1"/>
    <property type="match status" value="1"/>
</dbReference>